<gene>
    <name evidence="2" type="ORF">GCM10007315_19540</name>
</gene>
<dbReference type="SUPFAM" id="SSF47473">
    <property type="entry name" value="EF-hand"/>
    <property type="match status" value="1"/>
</dbReference>
<comment type="caution">
    <text evidence="2">The sequence shown here is derived from an EMBL/GenBank/DDBJ whole genome shotgun (WGS) entry which is preliminary data.</text>
</comment>
<dbReference type="Gene3D" id="1.10.238.10">
    <property type="entry name" value="EF-hand"/>
    <property type="match status" value="1"/>
</dbReference>
<evidence type="ECO:0000256" key="1">
    <source>
        <dbReference type="SAM" id="SignalP"/>
    </source>
</evidence>
<dbReference type="EMBL" id="BMYJ01000005">
    <property type="protein sequence ID" value="GHC56318.1"/>
    <property type="molecule type" value="Genomic_DNA"/>
</dbReference>
<feature type="chain" id="PRO_5037068480" description="EF-hand domain-containing protein" evidence="1">
    <location>
        <begin position="25"/>
        <end position="86"/>
    </location>
</feature>
<organism evidence="2 3">
    <name type="scientific">Neogemmobacter tilapiae</name>
    <dbReference type="NCBI Taxonomy" id="875041"/>
    <lineage>
        <taxon>Bacteria</taxon>
        <taxon>Pseudomonadati</taxon>
        <taxon>Pseudomonadota</taxon>
        <taxon>Alphaproteobacteria</taxon>
        <taxon>Rhodobacterales</taxon>
        <taxon>Paracoccaceae</taxon>
        <taxon>Neogemmobacter</taxon>
    </lineage>
</organism>
<name>A0A918TPD7_9RHOB</name>
<dbReference type="Proteomes" id="UP000638981">
    <property type="component" value="Unassembled WGS sequence"/>
</dbReference>
<keyword evidence="1" id="KW-0732">Signal</keyword>
<reference evidence="2" key="2">
    <citation type="submission" date="2020-09" db="EMBL/GenBank/DDBJ databases">
        <authorList>
            <person name="Sun Q."/>
            <person name="Kim S."/>
        </authorList>
    </citation>
    <scope>NUCLEOTIDE SEQUENCE</scope>
    <source>
        <strain evidence="2">KCTC 23310</strain>
    </source>
</reference>
<evidence type="ECO:0000313" key="2">
    <source>
        <dbReference type="EMBL" id="GHC56318.1"/>
    </source>
</evidence>
<evidence type="ECO:0000313" key="3">
    <source>
        <dbReference type="Proteomes" id="UP000638981"/>
    </source>
</evidence>
<dbReference type="RefSeq" id="WP_189411471.1">
    <property type="nucleotide sequence ID" value="NZ_BMYJ01000005.1"/>
</dbReference>
<keyword evidence="3" id="KW-1185">Reference proteome</keyword>
<dbReference type="InterPro" id="IPR011992">
    <property type="entry name" value="EF-hand-dom_pair"/>
</dbReference>
<evidence type="ECO:0008006" key="4">
    <source>
        <dbReference type="Google" id="ProtNLM"/>
    </source>
</evidence>
<proteinExistence type="predicted"/>
<sequence>MTRIGMISAMMGSVLGLAASTAFAQELPAIADADGNGTWSLAELQTVFPDLTEEAFTSIDANADAGVDQAELTAAVSDGAITVPAQ</sequence>
<protein>
    <recommendedName>
        <fullName evidence="4">EF-hand domain-containing protein</fullName>
    </recommendedName>
</protein>
<dbReference type="AlphaFoldDB" id="A0A918TPD7"/>
<feature type="signal peptide" evidence="1">
    <location>
        <begin position="1"/>
        <end position="24"/>
    </location>
</feature>
<accession>A0A918TPD7</accession>
<reference evidence="2" key="1">
    <citation type="journal article" date="2014" name="Int. J. Syst. Evol. Microbiol.">
        <title>Complete genome sequence of Corynebacterium casei LMG S-19264T (=DSM 44701T), isolated from a smear-ripened cheese.</title>
        <authorList>
            <consortium name="US DOE Joint Genome Institute (JGI-PGF)"/>
            <person name="Walter F."/>
            <person name="Albersmeier A."/>
            <person name="Kalinowski J."/>
            <person name="Ruckert C."/>
        </authorList>
    </citation>
    <scope>NUCLEOTIDE SEQUENCE</scope>
    <source>
        <strain evidence="2">KCTC 23310</strain>
    </source>
</reference>